<evidence type="ECO:0000256" key="8">
    <source>
        <dbReference type="PROSITE-ProRule" id="PRU00043"/>
    </source>
</evidence>
<feature type="compositionally biased region" description="Low complexity" evidence="9">
    <location>
        <begin position="1086"/>
        <end position="1098"/>
    </location>
</feature>
<evidence type="ECO:0000256" key="2">
    <source>
        <dbReference type="ARBA" id="ARBA00022692"/>
    </source>
</evidence>
<evidence type="ECO:0000256" key="11">
    <source>
        <dbReference type="SAM" id="SignalP"/>
    </source>
</evidence>
<feature type="domain" description="Cadherin" evidence="12">
    <location>
        <begin position="584"/>
        <end position="689"/>
    </location>
</feature>
<evidence type="ECO:0000256" key="1">
    <source>
        <dbReference type="ARBA" id="ARBA00004167"/>
    </source>
</evidence>
<feature type="compositionally biased region" description="Low complexity" evidence="9">
    <location>
        <begin position="983"/>
        <end position="994"/>
    </location>
</feature>
<keyword evidence="13" id="KW-1185">Reference proteome</keyword>
<dbReference type="PROSITE" id="PS50268">
    <property type="entry name" value="CADHERIN_2"/>
    <property type="match status" value="7"/>
</dbReference>
<evidence type="ECO:0000256" key="7">
    <source>
        <dbReference type="ARBA" id="ARBA00023180"/>
    </source>
</evidence>
<dbReference type="RefSeq" id="XP_012939712.1">
    <property type="nucleotide sequence ID" value="XM_013084258.2"/>
</dbReference>
<evidence type="ECO:0000259" key="12">
    <source>
        <dbReference type="PROSITE" id="PS50268"/>
    </source>
</evidence>
<feature type="transmembrane region" description="Helical" evidence="10">
    <location>
        <begin position="807"/>
        <end position="831"/>
    </location>
</feature>
<evidence type="ECO:0000256" key="4">
    <source>
        <dbReference type="ARBA" id="ARBA00022837"/>
    </source>
</evidence>
<keyword evidence="5 10" id="KW-1133">Transmembrane helix</keyword>
<dbReference type="CDD" id="cd11304">
    <property type="entry name" value="Cadherin_repeat"/>
    <property type="match status" value="7"/>
</dbReference>
<evidence type="ECO:0000256" key="3">
    <source>
        <dbReference type="ARBA" id="ARBA00022737"/>
    </source>
</evidence>
<dbReference type="InterPro" id="IPR020894">
    <property type="entry name" value="Cadherin_CS"/>
</dbReference>
<dbReference type="PRINTS" id="PR00205">
    <property type="entry name" value="CADHERIN"/>
</dbReference>
<protein>
    <submittedName>
        <fullName evidence="14">Protocadherin-11 X-linked</fullName>
    </submittedName>
</protein>
<feature type="domain" description="Cadherin" evidence="12">
    <location>
        <begin position="28"/>
        <end position="144"/>
    </location>
</feature>
<feature type="domain" description="Cadherin" evidence="12">
    <location>
        <begin position="476"/>
        <end position="583"/>
    </location>
</feature>
<feature type="domain" description="Cadherin" evidence="12">
    <location>
        <begin position="145"/>
        <end position="256"/>
    </location>
</feature>
<reference evidence="14" key="1">
    <citation type="submission" date="2025-08" db="UniProtKB">
        <authorList>
            <consortium name="RefSeq"/>
        </authorList>
    </citation>
    <scope>IDENTIFICATION</scope>
</reference>
<feature type="domain" description="Cadherin" evidence="12">
    <location>
        <begin position="376"/>
        <end position="475"/>
    </location>
</feature>
<keyword evidence="11" id="KW-0732">Signal</keyword>
<feature type="signal peptide" evidence="11">
    <location>
        <begin position="1"/>
        <end position="27"/>
    </location>
</feature>
<evidence type="ECO:0000256" key="6">
    <source>
        <dbReference type="ARBA" id="ARBA00023136"/>
    </source>
</evidence>
<keyword evidence="6 10" id="KW-0472">Membrane</keyword>
<dbReference type="Proteomes" id="UP000694888">
    <property type="component" value="Unplaced"/>
</dbReference>
<feature type="region of interest" description="Disordered" evidence="9">
    <location>
        <begin position="962"/>
        <end position="1161"/>
    </location>
</feature>
<dbReference type="GeneID" id="101856273"/>
<feature type="domain" description="Cadherin" evidence="12">
    <location>
        <begin position="693"/>
        <end position="804"/>
    </location>
</feature>
<dbReference type="InterPro" id="IPR015919">
    <property type="entry name" value="Cadherin-like_sf"/>
</dbReference>
<dbReference type="PANTHER" id="PTHR24028">
    <property type="entry name" value="CADHERIN-87A"/>
    <property type="match status" value="1"/>
</dbReference>
<dbReference type="Pfam" id="PF00028">
    <property type="entry name" value="Cadherin"/>
    <property type="match status" value="6"/>
</dbReference>
<dbReference type="Gene3D" id="2.60.40.60">
    <property type="entry name" value="Cadherins"/>
    <property type="match status" value="7"/>
</dbReference>
<dbReference type="InterPro" id="IPR002126">
    <property type="entry name" value="Cadherin-like_dom"/>
</dbReference>
<sequence>MTSQNIVDAFVTSCAILVTMTTMSVHAQTMQLNYTVEEERPAMTRLGNVLQDSNILDFVDPADVQDLRFSFLTEGNPDANFLWINSTSGQLRTFSRINRELVCPRQLTCNLNVQTAVQMQLGAFFMLVNVRVTVLDVNDHTPTFDPNVFVLTIPEDESTGSVYRLPTAVDPDTGPGNSVVDYNPIGMSGLPFTLIVTGTDPSNFALKLRLDVNLDRETSPEYEMFVEAVDGGSPSKTGTLTLTVVVGDVNDNLPIFDRAEYALNISESTPVGSVLTTVRATDRDVGENGALTYAMPATQDDQVVFSLFSVNATSGNVQTLIPLDTYAGRTYRVTVEARDGGVTPGSATTEVVISVLDTHNSDPEILLNVFGIDGMAQVSEKAELGRAVAHVAVSDPDSRHSPNGRVSCELDSQQFQLQAMDVNQFKIILTQELDREDTPFHSVTVLCEDSGNPPKNASASFLVEVTDENDNPPIFDTTYYSADVTEGPGDRQALVTVRATDLDQGANAQLTYRLAPGADSDFGIYTDGSVVVTNPEGVDRENKEKGPIRELVVLAVDNGKPALTGTATVVVNIRDINDNAPAFSRPIYYFSVPEDAREDTIVSNVSATDNDLEINAIFYYKMADEDAFKIPFEVGLDGVIRVTEPLDREVVPSYDFSVIAYDLGEPVALSSTVAVHVKVQDVNDNRPVFVFPNEDNFTLYVPHTLSPNMAFGNIVADDADTGNNGKLVYARDSGNGTKYFDVSNESGQILLIRQLTTKELGLHVLAVVAHDLGAEEQKATQSILHIVVYEGNATLAHRDNGLGFRNIVVVIVLVVVTSVLALAILLTILLIKRVDKQRRLYHAKAAEAKVDSNMHHMQLASSSDVEASTSLSDVTGDSKENGKKKKEVSFSLDEDNNINSHPPLTTFNPVLPDKYDAISDRDRGKLKNDAMLSSNRYQPDHQNKSSGLKKDVNTFTFHQVHPTAGADNRQGGENSRHHEDNLSDVSGDVSTSDSGRGGSDVELQSHGGTSKDSGDTSFASQRGFNAAHNNLSLSGNTGLSKPVNLSGHSNNSNANTSARLGSGRSPHKSVHFQNIRPDPLSFGSFLSPMTSPPGSSGRPPLPPHHGASKSGGLSMPPSSTSRFAPNLLSDDDGSYVKLSNNNSNAIRNSGRRSNPSNQELERHRNRMLSDNLLPNPGSQLMGASNRDEEYMDMNSARSFASQRSNSNSCIDSADRWDGDTTTSGSYTVDPQELCDEIDKLFFDEVKDVVV</sequence>
<evidence type="ECO:0000313" key="13">
    <source>
        <dbReference type="Proteomes" id="UP000694888"/>
    </source>
</evidence>
<dbReference type="SMART" id="SM00112">
    <property type="entry name" value="CA"/>
    <property type="match status" value="7"/>
</dbReference>
<dbReference type="PANTHER" id="PTHR24028:SF146">
    <property type="entry name" value="CADHERIN 96CB, ISOFORM D-RELATED"/>
    <property type="match status" value="1"/>
</dbReference>
<keyword evidence="2 10" id="KW-0812">Transmembrane</keyword>
<feature type="domain" description="Cadherin" evidence="12">
    <location>
        <begin position="257"/>
        <end position="365"/>
    </location>
</feature>
<feature type="region of interest" description="Disordered" evidence="9">
    <location>
        <begin position="928"/>
        <end position="948"/>
    </location>
</feature>
<dbReference type="InterPro" id="IPR050174">
    <property type="entry name" value="Protocadherin/Cadherin-CA"/>
</dbReference>
<evidence type="ECO:0000256" key="5">
    <source>
        <dbReference type="ARBA" id="ARBA00022989"/>
    </source>
</evidence>
<dbReference type="SUPFAM" id="SSF49313">
    <property type="entry name" value="Cadherin-like"/>
    <property type="match status" value="7"/>
</dbReference>
<proteinExistence type="predicted"/>
<feature type="chain" id="PRO_5047472395" evidence="11">
    <location>
        <begin position="28"/>
        <end position="1250"/>
    </location>
</feature>
<feature type="compositionally biased region" description="Polar residues" evidence="9">
    <location>
        <begin position="897"/>
        <end position="908"/>
    </location>
</feature>
<comment type="subcellular location">
    <subcellularLocation>
        <location evidence="1">Membrane</location>
        <topology evidence="1">Single-pass membrane protein</topology>
    </subcellularLocation>
</comment>
<feature type="compositionally biased region" description="Basic and acidic residues" evidence="9">
    <location>
        <begin position="938"/>
        <end position="948"/>
    </location>
</feature>
<feature type="compositionally biased region" description="Polar residues" evidence="9">
    <location>
        <begin position="859"/>
        <end position="875"/>
    </location>
</feature>
<feature type="compositionally biased region" description="Polar residues" evidence="9">
    <location>
        <begin position="1006"/>
        <end position="1039"/>
    </location>
</feature>
<keyword evidence="3" id="KW-0677">Repeat</keyword>
<dbReference type="PROSITE" id="PS00232">
    <property type="entry name" value="CADHERIN_1"/>
    <property type="match status" value="3"/>
</dbReference>
<keyword evidence="7" id="KW-0325">Glycoprotein</keyword>
<feature type="region of interest" description="Disordered" evidence="9">
    <location>
        <begin position="857"/>
        <end position="916"/>
    </location>
</feature>
<feature type="compositionally biased region" description="Polar residues" evidence="9">
    <location>
        <begin position="1137"/>
        <end position="1158"/>
    </location>
</feature>
<accession>A0ABM1A2V0</accession>
<keyword evidence="4 8" id="KW-0106">Calcium</keyword>
<feature type="compositionally biased region" description="Polar residues" evidence="9">
    <location>
        <begin position="1046"/>
        <end position="1059"/>
    </location>
</feature>
<organism evidence="13 14">
    <name type="scientific">Aplysia californica</name>
    <name type="common">California sea hare</name>
    <dbReference type="NCBI Taxonomy" id="6500"/>
    <lineage>
        <taxon>Eukaryota</taxon>
        <taxon>Metazoa</taxon>
        <taxon>Spiralia</taxon>
        <taxon>Lophotrochozoa</taxon>
        <taxon>Mollusca</taxon>
        <taxon>Gastropoda</taxon>
        <taxon>Heterobranchia</taxon>
        <taxon>Euthyneura</taxon>
        <taxon>Tectipleura</taxon>
        <taxon>Aplysiida</taxon>
        <taxon>Aplysioidea</taxon>
        <taxon>Aplysiidae</taxon>
        <taxon>Aplysia</taxon>
    </lineage>
</organism>
<name>A0ABM1A2V0_APLCA</name>
<evidence type="ECO:0000256" key="10">
    <source>
        <dbReference type="SAM" id="Phobius"/>
    </source>
</evidence>
<gene>
    <name evidence="14" type="primary">LOC101856273</name>
</gene>
<evidence type="ECO:0000313" key="14">
    <source>
        <dbReference type="RefSeq" id="XP_012939712.1"/>
    </source>
</evidence>
<evidence type="ECO:0000256" key="9">
    <source>
        <dbReference type="SAM" id="MobiDB-lite"/>
    </source>
</evidence>